<keyword evidence="2" id="KW-1185">Reference proteome</keyword>
<reference evidence="1 2" key="1">
    <citation type="submission" date="2018-06" db="EMBL/GenBank/DDBJ databases">
        <authorList>
            <consortium name="Pathogen Informatics"/>
            <person name="Doyle S."/>
        </authorList>
    </citation>
    <scope>NUCLEOTIDE SEQUENCE [LARGE SCALE GENOMIC DNA]</scope>
    <source>
        <strain evidence="1 2">NCTC11224</strain>
    </source>
</reference>
<evidence type="ECO:0000313" key="1">
    <source>
        <dbReference type="EMBL" id="SQB10734.1"/>
    </source>
</evidence>
<protein>
    <recommendedName>
        <fullName evidence="3">Carbohydrate-binding protein</fullName>
    </recommendedName>
</protein>
<proteinExistence type="predicted"/>
<organism evidence="1 2">
    <name type="scientific">Enterocloster clostridioformis</name>
    <dbReference type="NCBI Taxonomy" id="1531"/>
    <lineage>
        <taxon>Bacteria</taxon>
        <taxon>Bacillati</taxon>
        <taxon>Bacillota</taxon>
        <taxon>Clostridia</taxon>
        <taxon>Lachnospirales</taxon>
        <taxon>Lachnospiraceae</taxon>
        <taxon>Enterocloster</taxon>
    </lineage>
</organism>
<dbReference type="AlphaFoldDB" id="A0A2X2U369"/>
<name>A0A2X2U369_9FIRM</name>
<sequence length="190" mass="21752">MSEMKLKVLNKSFITVAFSRESTNLAVLTYFSSYNEGDVISLEVSEAPCYCEIQFDDALRPAVIFVSEKSNYFEIPFGEKRKALTPKAFSGNCHVITARFLYESELEIRRNLALNPYDGFVKRGVFPHTETNTDLQIDETFAPRNAVDGVWANISHGKFPYQSWGTNKRDDAEWKLLHPIKDWAKINLLV</sequence>
<dbReference type="RefSeq" id="WP_089776111.1">
    <property type="nucleotide sequence ID" value="NZ_JADMWI010000124.1"/>
</dbReference>
<dbReference type="Proteomes" id="UP000251853">
    <property type="component" value="Unassembled WGS sequence"/>
</dbReference>
<gene>
    <name evidence="1" type="ORF">NCTC11224_02071</name>
</gene>
<accession>A0A2X2U369</accession>
<evidence type="ECO:0000313" key="2">
    <source>
        <dbReference type="Proteomes" id="UP000251853"/>
    </source>
</evidence>
<dbReference type="EMBL" id="UAVW01000007">
    <property type="protein sequence ID" value="SQB10734.1"/>
    <property type="molecule type" value="Genomic_DNA"/>
</dbReference>
<evidence type="ECO:0008006" key="3">
    <source>
        <dbReference type="Google" id="ProtNLM"/>
    </source>
</evidence>